<dbReference type="AlphaFoldDB" id="A0A229S4R1"/>
<sequence>MTEAATKATTERAEPRDFAAFLMEHRRGKTHQELSEALRDLVLSVEETRKAGKITYTLTIRPQERTPGAVMVADQIKCSLPEHDRSESIFFATDAGELVRNDPRQTALFSE</sequence>
<reference evidence="1 2" key="1">
    <citation type="submission" date="2017-07" db="EMBL/GenBank/DDBJ databases">
        <title>Amycolatopsis thailandensis Genome sequencing and assembly.</title>
        <authorList>
            <person name="Kaur N."/>
            <person name="Mayilraj S."/>
        </authorList>
    </citation>
    <scope>NUCLEOTIDE SEQUENCE [LARGE SCALE GENOMIC DNA]</scope>
    <source>
        <strain evidence="1 2">JCM 16380</strain>
    </source>
</reference>
<accession>A0A229S4R1</accession>
<comment type="caution">
    <text evidence="1">The sequence shown here is derived from an EMBL/GenBank/DDBJ whole genome shotgun (WGS) entry which is preliminary data.</text>
</comment>
<keyword evidence="2" id="KW-1185">Reference proteome</keyword>
<gene>
    <name evidence="1" type="ORF">CFP71_21250</name>
</gene>
<evidence type="ECO:0000313" key="2">
    <source>
        <dbReference type="Proteomes" id="UP000215223"/>
    </source>
</evidence>
<dbReference type="EMBL" id="NMQT01000073">
    <property type="protein sequence ID" value="OXM53741.1"/>
    <property type="molecule type" value="Genomic_DNA"/>
</dbReference>
<evidence type="ECO:0000313" key="1">
    <source>
        <dbReference type="EMBL" id="OXM53741.1"/>
    </source>
</evidence>
<organism evidence="1 2">
    <name type="scientific">Amycolatopsis thailandensis</name>
    <dbReference type="NCBI Taxonomy" id="589330"/>
    <lineage>
        <taxon>Bacteria</taxon>
        <taxon>Bacillati</taxon>
        <taxon>Actinomycetota</taxon>
        <taxon>Actinomycetes</taxon>
        <taxon>Pseudonocardiales</taxon>
        <taxon>Pseudonocardiaceae</taxon>
        <taxon>Amycolatopsis</taxon>
    </lineage>
</organism>
<proteinExistence type="predicted"/>
<name>A0A229S4R1_9PSEU</name>
<protein>
    <submittedName>
        <fullName evidence="1">Uncharacterized protein</fullName>
    </submittedName>
</protein>
<dbReference type="OrthoDB" id="3627266at2"/>
<dbReference type="RefSeq" id="WP_093935611.1">
    <property type="nucleotide sequence ID" value="NZ_NMQT01000073.1"/>
</dbReference>
<dbReference type="Proteomes" id="UP000215223">
    <property type="component" value="Unassembled WGS sequence"/>
</dbReference>